<dbReference type="Pfam" id="PF13503">
    <property type="entry name" value="DUF4123"/>
    <property type="match status" value="1"/>
</dbReference>
<accession>A0A7X2HKA7</accession>
<evidence type="ECO:0000259" key="1">
    <source>
        <dbReference type="Pfam" id="PF13503"/>
    </source>
</evidence>
<feature type="domain" description="DUF4123" evidence="1">
    <location>
        <begin position="73"/>
        <end position="165"/>
    </location>
</feature>
<reference evidence="2 3" key="1">
    <citation type="submission" date="2019-11" db="EMBL/GenBank/DDBJ databases">
        <title>Phenotypic characterization of an OXA-22 and OXA-60 co-producing Ralstonia pickettii clinical strain.</title>
        <authorList>
            <person name="He F."/>
        </authorList>
    </citation>
    <scope>NUCLEOTIDE SEQUENCE [LARGE SCALE GENOMIC DNA]</scope>
    <source>
        <strain evidence="2 3">PSLESD1</strain>
    </source>
</reference>
<dbReference type="InterPro" id="IPR025391">
    <property type="entry name" value="DUF4123"/>
</dbReference>
<sequence>MTEELWAHAAQVSHALHASVIARPQADCLLLIDTVPRAVAEDDVLWEGYSRSGNERVQLAHPGIDPSHYPMLLPLHIAKFKDSHLLEQSAQRAIEELPSQVLRAGSGRQISGWLTSSQPVRNVARHLASSMLHRVPHLGGLAWLRLQDPAVLWWLWSFLSPIQRATLLGPIETFWLLDPAGRVVELRAERVEARGAQGRLTLSTEQWQDVDSIAALNIAIREWGHAQAVGARFDSFCAAALAAIRRARNAGFNDRYDLAAYARYALEVHPDFDSHPLVQGRLALRGESAYFTSLIDDLEEHDWQRIANESGVVVVD</sequence>
<organism evidence="2 3">
    <name type="scientific">Ralstonia pickettii</name>
    <name type="common">Burkholderia pickettii</name>
    <dbReference type="NCBI Taxonomy" id="329"/>
    <lineage>
        <taxon>Bacteria</taxon>
        <taxon>Pseudomonadati</taxon>
        <taxon>Pseudomonadota</taxon>
        <taxon>Betaproteobacteria</taxon>
        <taxon>Burkholderiales</taxon>
        <taxon>Burkholderiaceae</taxon>
        <taxon>Ralstonia</taxon>
    </lineage>
</organism>
<protein>
    <submittedName>
        <fullName evidence="2">DUF4123 domain-containing protein</fullName>
    </submittedName>
</protein>
<gene>
    <name evidence="2" type="ORF">GJQ57_05420</name>
</gene>
<dbReference type="AlphaFoldDB" id="A0A7X2HKA7"/>
<proteinExistence type="predicted"/>
<dbReference type="RefSeq" id="WP_154205984.1">
    <property type="nucleotide sequence ID" value="NZ_WJYN01000001.1"/>
</dbReference>
<dbReference type="EMBL" id="WJYN01000001">
    <property type="protein sequence ID" value="MRS98093.1"/>
    <property type="molecule type" value="Genomic_DNA"/>
</dbReference>
<name>A0A7X2HKA7_RALPI</name>
<evidence type="ECO:0000313" key="2">
    <source>
        <dbReference type="EMBL" id="MRS98093.1"/>
    </source>
</evidence>
<evidence type="ECO:0000313" key="3">
    <source>
        <dbReference type="Proteomes" id="UP000441032"/>
    </source>
</evidence>
<comment type="caution">
    <text evidence="2">The sequence shown here is derived from an EMBL/GenBank/DDBJ whole genome shotgun (WGS) entry which is preliminary data.</text>
</comment>
<dbReference type="Proteomes" id="UP000441032">
    <property type="component" value="Unassembled WGS sequence"/>
</dbReference>